<feature type="domain" description="HTH araC/xylS-type" evidence="4">
    <location>
        <begin position="65"/>
        <end position="163"/>
    </location>
</feature>
<evidence type="ECO:0000313" key="6">
    <source>
        <dbReference type="Proteomes" id="UP001225134"/>
    </source>
</evidence>
<dbReference type="Proteomes" id="UP001225134">
    <property type="component" value="Unassembled WGS sequence"/>
</dbReference>
<evidence type="ECO:0000256" key="1">
    <source>
        <dbReference type="ARBA" id="ARBA00023015"/>
    </source>
</evidence>
<dbReference type="Pfam" id="PF12833">
    <property type="entry name" value="HTH_18"/>
    <property type="match status" value="1"/>
</dbReference>
<proteinExistence type="predicted"/>
<protein>
    <submittedName>
        <fullName evidence="5">AraC family transcriptional regulator</fullName>
    </submittedName>
</protein>
<accession>A0ABT7HJT7</accession>
<dbReference type="InterPro" id="IPR009057">
    <property type="entry name" value="Homeodomain-like_sf"/>
</dbReference>
<dbReference type="Gene3D" id="1.10.10.60">
    <property type="entry name" value="Homeodomain-like"/>
    <property type="match status" value="2"/>
</dbReference>
<keyword evidence="6" id="KW-1185">Reference proteome</keyword>
<keyword evidence="2" id="KW-0238">DNA-binding</keyword>
<dbReference type="PROSITE" id="PS01124">
    <property type="entry name" value="HTH_ARAC_FAMILY_2"/>
    <property type="match status" value="1"/>
</dbReference>
<feature type="non-terminal residue" evidence="5">
    <location>
        <position position="1"/>
    </location>
</feature>
<evidence type="ECO:0000256" key="2">
    <source>
        <dbReference type="ARBA" id="ARBA00023125"/>
    </source>
</evidence>
<name>A0ABT7HJT7_9FUSO</name>
<gene>
    <name evidence="5" type="ORF">QQA45_04585</name>
</gene>
<sequence>LYKLIFETREIITKRVNDISKEILSNSLTKEEIDEKVKEWFELSMKTYETNKEIQMAEYDEKAIQNVGYYIQENYNKQITQKLLENIALMSGTKLKNKFKEKFNMSITEYIQRKRINVAENLILKTNLSLANIAKNVGYNSNSRFSLLFKRYKGINPNKVKDLKTKAACLSCPMYKICKGR</sequence>
<dbReference type="SMART" id="SM00342">
    <property type="entry name" value="HTH_ARAC"/>
    <property type="match status" value="1"/>
</dbReference>
<organism evidence="5 6">
    <name type="scientific">Sneathia sanguinegens</name>
    <dbReference type="NCBI Taxonomy" id="40543"/>
    <lineage>
        <taxon>Bacteria</taxon>
        <taxon>Fusobacteriati</taxon>
        <taxon>Fusobacteriota</taxon>
        <taxon>Fusobacteriia</taxon>
        <taxon>Fusobacteriales</taxon>
        <taxon>Leptotrichiaceae</taxon>
        <taxon>Sneathia</taxon>
    </lineage>
</organism>
<evidence type="ECO:0000256" key="3">
    <source>
        <dbReference type="ARBA" id="ARBA00023163"/>
    </source>
</evidence>
<dbReference type="PANTHER" id="PTHR43280:SF28">
    <property type="entry name" value="HTH-TYPE TRANSCRIPTIONAL ACTIVATOR RHAS"/>
    <property type="match status" value="1"/>
</dbReference>
<keyword evidence="1" id="KW-0805">Transcription regulation</keyword>
<dbReference type="EMBL" id="JASSPP010000006">
    <property type="protein sequence ID" value="MDK9580792.1"/>
    <property type="molecule type" value="Genomic_DNA"/>
</dbReference>
<evidence type="ECO:0000259" key="4">
    <source>
        <dbReference type="PROSITE" id="PS01124"/>
    </source>
</evidence>
<comment type="caution">
    <text evidence="5">The sequence shown here is derived from an EMBL/GenBank/DDBJ whole genome shotgun (WGS) entry which is preliminary data.</text>
</comment>
<dbReference type="SUPFAM" id="SSF46689">
    <property type="entry name" value="Homeodomain-like"/>
    <property type="match status" value="1"/>
</dbReference>
<reference evidence="5 6" key="1">
    <citation type="submission" date="2023-06" db="EMBL/GenBank/DDBJ databases">
        <title>Antibody response to the Sneathia vaginalis cytopathogenic toxin A during pregnancy.</title>
        <authorList>
            <person name="Mccoy Z.T."/>
            <person name="Serrano M.G."/>
            <person name="Spaine K."/>
            <person name="Edwards D.J."/>
            <person name="Buck G.A."/>
            <person name="Jefferson K."/>
        </authorList>
    </citation>
    <scope>NUCLEOTIDE SEQUENCE [LARGE SCALE GENOMIC DNA]</scope>
    <source>
        <strain evidence="5 6">CCUG 42621</strain>
    </source>
</reference>
<dbReference type="InterPro" id="IPR018060">
    <property type="entry name" value="HTH_AraC"/>
</dbReference>
<keyword evidence="3" id="KW-0804">Transcription</keyword>
<dbReference type="PANTHER" id="PTHR43280">
    <property type="entry name" value="ARAC-FAMILY TRANSCRIPTIONAL REGULATOR"/>
    <property type="match status" value="1"/>
</dbReference>
<dbReference type="RefSeq" id="WP_285153043.1">
    <property type="nucleotide sequence ID" value="NZ_JASSPP010000006.1"/>
</dbReference>
<evidence type="ECO:0000313" key="5">
    <source>
        <dbReference type="EMBL" id="MDK9580792.1"/>
    </source>
</evidence>